<dbReference type="Proteomes" id="UP000054166">
    <property type="component" value="Unassembled WGS sequence"/>
</dbReference>
<proteinExistence type="predicted"/>
<feature type="region of interest" description="Disordered" evidence="1">
    <location>
        <begin position="60"/>
        <end position="79"/>
    </location>
</feature>
<dbReference type="HOGENOM" id="CLU_2606866_0_0_1"/>
<name>A0A0C3FPU3_PILCF</name>
<protein>
    <submittedName>
        <fullName evidence="2">Uncharacterized protein</fullName>
    </submittedName>
</protein>
<evidence type="ECO:0000313" key="3">
    <source>
        <dbReference type="Proteomes" id="UP000054166"/>
    </source>
</evidence>
<dbReference type="InParanoid" id="A0A0C3FPU3"/>
<dbReference type="AlphaFoldDB" id="A0A0C3FPU3"/>
<gene>
    <name evidence="2" type="ORF">PILCRDRAFT_504693</name>
</gene>
<organism evidence="2 3">
    <name type="scientific">Piloderma croceum (strain F 1598)</name>
    <dbReference type="NCBI Taxonomy" id="765440"/>
    <lineage>
        <taxon>Eukaryota</taxon>
        <taxon>Fungi</taxon>
        <taxon>Dikarya</taxon>
        <taxon>Basidiomycota</taxon>
        <taxon>Agaricomycotina</taxon>
        <taxon>Agaricomycetes</taxon>
        <taxon>Agaricomycetidae</taxon>
        <taxon>Atheliales</taxon>
        <taxon>Atheliaceae</taxon>
        <taxon>Piloderma</taxon>
    </lineage>
</organism>
<dbReference type="EMBL" id="KN833000">
    <property type="protein sequence ID" value="KIM81201.1"/>
    <property type="molecule type" value="Genomic_DNA"/>
</dbReference>
<reference evidence="3" key="2">
    <citation type="submission" date="2015-01" db="EMBL/GenBank/DDBJ databases">
        <title>Evolutionary Origins and Diversification of the Mycorrhizal Mutualists.</title>
        <authorList>
            <consortium name="DOE Joint Genome Institute"/>
            <consortium name="Mycorrhizal Genomics Consortium"/>
            <person name="Kohler A."/>
            <person name="Kuo A."/>
            <person name="Nagy L.G."/>
            <person name="Floudas D."/>
            <person name="Copeland A."/>
            <person name="Barry K.W."/>
            <person name="Cichocki N."/>
            <person name="Veneault-Fourrey C."/>
            <person name="LaButti K."/>
            <person name="Lindquist E.A."/>
            <person name="Lipzen A."/>
            <person name="Lundell T."/>
            <person name="Morin E."/>
            <person name="Murat C."/>
            <person name="Riley R."/>
            <person name="Ohm R."/>
            <person name="Sun H."/>
            <person name="Tunlid A."/>
            <person name="Henrissat B."/>
            <person name="Grigoriev I.V."/>
            <person name="Hibbett D.S."/>
            <person name="Martin F."/>
        </authorList>
    </citation>
    <scope>NUCLEOTIDE SEQUENCE [LARGE SCALE GENOMIC DNA]</scope>
    <source>
        <strain evidence="3">F 1598</strain>
    </source>
</reference>
<keyword evidence="3" id="KW-1185">Reference proteome</keyword>
<reference evidence="2 3" key="1">
    <citation type="submission" date="2014-04" db="EMBL/GenBank/DDBJ databases">
        <authorList>
            <consortium name="DOE Joint Genome Institute"/>
            <person name="Kuo A."/>
            <person name="Tarkka M."/>
            <person name="Buscot F."/>
            <person name="Kohler A."/>
            <person name="Nagy L.G."/>
            <person name="Floudas D."/>
            <person name="Copeland A."/>
            <person name="Barry K.W."/>
            <person name="Cichocki N."/>
            <person name="Veneault-Fourrey C."/>
            <person name="LaButti K."/>
            <person name="Lindquist E.A."/>
            <person name="Lipzen A."/>
            <person name="Lundell T."/>
            <person name="Morin E."/>
            <person name="Murat C."/>
            <person name="Sun H."/>
            <person name="Tunlid A."/>
            <person name="Henrissat B."/>
            <person name="Grigoriev I.V."/>
            <person name="Hibbett D.S."/>
            <person name="Martin F."/>
            <person name="Nordberg H.P."/>
            <person name="Cantor M.N."/>
            <person name="Hua S.X."/>
        </authorList>
    </citation>
    <scope>NUCLEOTIDE SEQUENCE [LARGE SCALE GENOMIC DNA]</scope>
    <source>
        <strain evidence="2 3">F 1598</strain>
    </source>
</reference>
<sequence length="79" mass="9091">MAYRSNGGEYQSYHDDETTPANEDEIREPMSMRHGMDTYKMECWARKHVQSNITSSDSHVVECPAHNQHMTTSSVRQAT</sequence>
<evidence type="ECO:0000313" key="2">
    <source>
        <dbReference type="EMBL" id="KIM81201.1"/>
    </source>
</evidence>
<feature type="compositionally biased region" description="Polar residues" evidence="1">
    <location>
        <begin position="68"/>
        <end position="79"/>
    </location>
</feature>
<accession>A0A0C3FPU3</accession>
<evidence type="ECO:0000256" key="1">
    <source>
        <dbReference type="SAM" id="MobiDB-lite"/>
    </source>
</evidence>
<feature type="region of interest" description="Disordered" evidence="1">
    <location>
        <begin position="1"/>
        <end position="29"/>
    </location>
</feature>